<reference evidence="4" key="1">
    <citation type="journal article" date="2020" name="Stud. Mycol.">
        <title>101 Dothideomycetes genomes: A test case for predicting lifestyles and emergence of pathogens.</title>
        <authorList>
            <person name="Haridas S."/>
            <person name="Albert R."/>
            <person name="Binder M."/>
            <person name="Bloem J."/>
            <person name="LaButti K."/>
            <person name="Salamov A."/>
            <person name="Andreopoulos B."/>
            <person name="Baker S."/>
            <person name="Barry K."/>
            <person name="Bills G."/>
            <person name="Bluhm B."/>
            <person name="Cannon C."/>
            <person name="Castanera R."/>
            <person name="Culley D."/>
            <person name="Daum C."/>
            <person name="Ezra D."/>
            <person name="Gonzalez J."/>
            <person name="Henrissat B."/>
            <person name="Kuo A."/>
            <person name="Liang C."/>
            <person name="Lipzen A."/>
            <person name="Lutzoni F."/>
            <person name="Magnuson J."/>
            <person name="Mondo S."/>
            <person name="Nolan M."/>
            <person name="Ohm R."/>
            <person name="Pangilinan J."/>
            <person name="Park H.-J."/>
            <person name="Ramirez L."/>
            <person name="Alfaro M."/>
            <person name="Sun H."/>
            <person name="Tritt A."/>
            <person name="Yoshinaga Y."/>
            <person name="Zwiers L.-H."/>
            <person name="Turgeon B."/>
            <person name="Goodwin S."/>
            <person name="Spatafora J."/>
            <person name="Crous P."/>
            <person name="Grigoriev I."/>
        </authorList>
    </citation>
    <scope>NUCLEOTIDE SEQUENCE [LARGE SCALE GENOMIC DNA]</scope>
    <source>
        <strain evidence="4">CBS 304.66</strain>
    </source>
</reference>
<dbReference type="OrthoDB" id="3795611at2759"/>
<sequence>MDKGFRDKIMLAGVSLAPNGLPVEFYGSKGDPTTGLTALRGHEDSFFRRLILYKLAIPFNHHIYSPLKNITHRILCRPVSHRQHGLSGRMLLGMVAALESLVGVCLVAVSVIILHNAASMRNQLIATSLLSLAFPYIVIFLSADAFRLFTLTATFWAVAVVFISANYGGRSNRE</sequence>
<proteinExistence type="predicted"/>
<dbReference type="InterPro" id="IPR046529">
    <property type="entry name" value="DUF6594"/>
</dbReference>
<feature type="domain" description="DUF6594" evidence="2">
    <location>
        <begin position="36"/>
        <end position="160"/>
    </location>
</feature>
<dbReference type="AlphaFoldDB" id="A0A9P4K0K1"/>
<evidence type="ECO:0000259" key="2">
    <source>
        <dbReference type="Pfam" id="PF20237"/>
    </source>
</evidence>
<feature type="transmembrane region" description="Helical" evidence="1">
    <location>
        <begin position="124"/>
        <end position="141"/>
    </location>
</feature>
<keyword evidence="1" id="KW-1133">Transmembrane helix</keyword>
<keyword evidence="4" id="KW-1185">Reference proteome</keyword>
<keyword evidence="1" id="KW-0472">Membrane</keyword>
<organism evidence="3 4">
    <name type="scientific">Lojkania enalia</name>
    <dbReference type="NCBI Taxonomy" id="147567"/>
    <lineage>
        <taxon>Eukaryota</taxon>
        <taxon>Fungi</taxon>
        <taxon>Dikarya</taxon>
        <taxon>Ascomycota</taxon>
        <taxon>Pezizomycotina</taxon>
        <taxon>Dothideomycetes</taxon>
        <taxon>Pleosporomycetidae</taxon>
        <taxon>Pleosporales</taxon>
        <taxon>Pleosporales incertae sedis</taxon>
        <taxon>Lojkania</taxon>
    </lineage>
</organism>
<feature type="transmembrane region" description="Helical" evidence="1">
    <location>
        <begin position="148"/>
        <end position="168"/>
    </location>
</feature>
<dbReference type="EMBL" id="ML986721">
    <property type="protein sequence ID" value="KAF2259097.1"/>
    <property type="molecule type" value="Genomic_DNA"/>
</dbReference>
<name>A0A9P4K0K1_9PLEO</name>
<evidence type="ECO:0000256" key="1">
    <source>
        <dbReference type="SAM" id="Phobius"/>
    </source>
</evidence>
<dbReference type="Proteomes" id="UP000800093">
    <property type="component" value="Unassembled WGS sequence"/>
</dbReference>
<accession>A0A9P4K0K1</accession>
<feature type="transmembrane region" description="Helical" evidence="1">
    <location>
        <begin position="91"/>
        <end position="118"/>
    </location>
</feature>
<comment type="caution">
    <text evidence="3">The sequence shown here is derived from an EMBL/GenBank/DDBJ whole genome shotgun (WGS) entry which is preliminary data.</text>
</comment>
<dbReference type="Pfam" id="PF20237">
    <property type="entry name" value="DUF6594"/>
    <property type="match status" value="1"/>
</dbReference>
<keyword evidence="1" id="KW-0812">Transmembrane</keyword>
<evidence type="ECO:0000313" key="4">
    <source>
        <dbReference type="Proteomes" id="UP000800093"/>
    </source>
</evidence>
<gene>
    <name evidence="3" type="ORF">CC78DRAFT_83572</name>
</gene>
<protein>
    <recommendedName>
        <fullName evidence="2">DUF6594 domain-containing protein</fullName>
    </recommendedName>
</protein>
<evidence type="ECO:0000313" key="3">
    <source>
        <dbReference type="EMBL" id="KAF2259097.1"/>
    </source>
</evidence>